<evidence type="ECO:0000256" key="6">
    <source>
        <dbReference type="ARBA" id="ARBA00023125"/>
    </source>
</evidence>
<keyword evidence="4" id="KW-0902">Two-component regulatory system</keyword>
<feature type="modified residue" description="4-aspartylphosphate" evidence="8">
    <location>
        <position position="58"/>
    </location>
</feature>
<comment type="subcellular location">
    <subcellularLocation>
        <location evidence="1">Cytoplasm</location>
    </subcellularLocation>
</comment>
<dbReference type="EMBL" id="CP003155">
    <property type="protein sequence ID" value="AEV29427.1"/>
    <property type="molecule type" value="Genomic_DNA"/>
</dbReference>
<evidence type="ECO:0000256" key="7">
    <source>
        <dbReference type="ARBA" id="ARBA00023163"/>
    </source>
</evidence>
<dbReference type="GO" id="GO:0003700">
    <property type="term" value="F:DNA-binding transcription factor activity"/>
    <property type="evidence" value="ECO:0007669"/>
    <property type="project" value="InterPro"/>
</dbReference>
<accession>G8QWC9</accession>
<proteinExistence type="predicted"/>
<dbReference type="PROSITE" id="PS00041">
    <property type="entry name" value="HTH_ARAC_FAMILY_1"/>
    <property type="match status" value="1"/>
</dbReference>
<evidence type="ECO:0000313" key="12">
    <source>
        <dbReference type="Proteomes" id="UP000005632"/>
    </source>
</evidence>
<dbReference type="eggNOG" id="COG4753">
    <property type="taxonomic scope" value="Bacteria"/>
</dbReference>
<dbReference type="OrthoDB" id="327083at2"/>
<dbReference type="Pfam" id="PF12833">
    <property type="entry name" value="HTH_18"/>
    <property type="match status" value="1"/>
</dbReference>
<dbReference type="STRING" id="158190.SpiGrapes_1620"/>
<dbReference type="InterPro" id="IPR018062">
    <property type="entry name" value="HTH_AraC-typ_CS"/>
</dbReference>
<gene>
    <name evidence="11" type="ordered locus">SpiGrapes_1620</name>
</gene>
<evidence type="ECO:0000259" key="9">
    <source>
        <dbReference type="PROSITE" id="PS01124"/>
    </source>
</evidence>
<feature type="domain" description="Response regulatory" evidence="10">
    <location>
        <begin position="6"/>
        <end position="123"/>
    </location>
</feature>
<evidence type="ECO:0000256" key="5">
    <source>
        <dbReference type="ARBA" id="ARBA00023015"/>
    </source>
</evidence>
<evidence type="ECO:0000256" key="4">
    <source>
        <dbReference type="ARBA" id="ARBA00023012"/>
    </source>
</evidence>
<dbReference type="SMART" id="SM00342">
    <property type="entry name" value="HTH_ARAC"/>
    <property type="match status" value="1"/>
</dbReference>
<dbReference type="SUPFAM" id="SSF52172">
    <property type="entry name" value="CheY-like"/>
    <property type="match status" value="1"/>
</dbReference>
<dbReference type="InterPro" id="IPR051552">
    <property type="entry name" value="HptR"/>
</dbReference>
<keyword evidence="6 11" id="KW-0238">DNA-binding</keyword>
<keyword evidence="12" id="KW-1185">Reference proteome</keyword>
<sequence>MGKVIKLLIVDDEEYVVSALKRHLSWDKLGIEVVGEAYGGKEGIEKALQLKPDCVLTDISMPSMDGISMIEQLYLLGFHPYFLIYTGYNDFEYAKRAIKFGVCDYILKPALPEEIEASLALIVARIQDETNRSQEHAQLRKDFEDSKQQLFLPFLSDLLEGRLLTYEEFAQKDQFFHSALQGKDYVVVGIHLDNAYEVFINEKIEDQLYTLYHISSFASSLLPGKTWSTGFMSNTAYFLCAVQTDTIDTDKLIGISTRILNFCNQVGNLNLSVRISISETVHVFDSIATAYRQAKEYIRESSGNQVISCRENPQEFSYSPLSWAFDKEAFIDAILLGNEPLALNLLDQFFKKISQLPPPQDIYLTPLLCELVGSTTVTLLQHGIESDPGAYITLLQKNSTIHEAQTKVTDYFKKLIETIQSRELAKNYQVVQKMMAFTRKNYRSGITLNEIAEYLQFTPNYLSTLFSKSTGISYSHYLTKFRMQKAKEFLESGRYKVYEVGDLVGYHNPEYFTKVFKEFVGVPPSSYVK</sequence>
<keyword evidence="2" id="KW-0963">Cytoplasm</keyword>
<evidence type="ECO:0000256" key="1">
    <source>
        <dbReference type="ARBA" id="ARBA00004496"/>
    </source>
</evidence>
<evidence type="ECO:0000256" key="8">
    <source>
        <dbReference type="PROSITE-ProRule" id="PRU00169"/>
    </source>
</evidence>
<dbReference type="Pfam" id="PF00072">
    <property type="entry name" value="Response_reg"/>
    <property type="match status" value="1"/>
</dbReference>
<feature type="domain" description="HTH araC/xylS-type" evidence="9">
    <location>
        <begin position="432"/>
        <end position="529"/>
    </location>
</feature>
<dbReference type="InterPro" id="IPR011006">
    <property type="entry name" value="CheY-like_superfamily"/>
</dbReference>
<evidence type="ECO:0000313" key="11">
    <source>
        <dbReference type="EMBL" id="AEV29427.1"/>
    </source>
</evidence>
<protein>
    <submittedName>
        <fullName evidence="11">Response regulator containing CheY-like receiver domain and AraC-type DNA-binding domain</fullName>
    </submittedName>
</protein>
<dbReference type="PANTHER" id="PTHR42713:SF3">
    <property type="entry name" value="TRANSCRIPTIONAL REGULATORY PROTEIN HPTR"/>
    <property type="match status" value="1"/>
</dbReference>
<dbReference type="KEGG" id="sgp:SpiGrapes_1620"/>
<dbReference type="InterPro" id="IPR018060">
    <property type="entry name" value="HTH_AraC"/>
</dbReference>
<dbReference type="PANTHER" id="PTHR42713">
    <property type="entry name" value="HISTIDINE KINASE-RELATED"/>
    <property type="match status" value="1"/>
</dbReference>
<dbReference type="InterPro" id="IPR001789">
    <property type="entry name" value="Sig_transdc_resp-reg_receiver"/>
</dbReference>
<dbReference type="Gene3D" id="3.40.50.2300">
    <property type="match status" value="1"/>
</dbReference>
<evidence type="ECO:0000259" key="10">
    <source>
        <dbReference type="PROSITE" id="PS50110"/>
    </source>
</evidence>
<evidence type="ECO:0000256" key="2">
    <source>
        <dbReference type="ARBA" id="ARBA00022490"/>
    </source>
</evidence>
<dbReference type="GO" id="GO:0000160">
    <property type="term" value="P:phosphorelay signal transduction system"/>
    <property type="evidence" value="ECO:0007669"/>
    <property type="project" value="UniProtKB-KW"/>
</dbReference>
<dbReference type="CDD" id="cd17536">
    <property type="entry name" value="REC_YesN-like"/>
    <property type="match status" value="1"/>
</dbReference>
<dbReference type="Gene3D" id="1.10.10.60">
    <property type="entry name" value="Homeodomain-like"/>
    <property type="match status" value="2"/>
</dbReference>
<dbReference type="Proteomes" id="UP000005632">
    <property type="component" value="Chromosome"/>
</dbReference>
<dbReference type="HOGENOM" id="CLU_000445_5_0_12"/>
<dbReference type="GO" id="GO:0005737">
    <property type="term" value="C:cytoplasm"/>
    <property type="evidence" value="ECO:0007669"/>
    <property type="project" value="UniProtKB-SubCell"/>
</dbReference>
<dbReference type="GO" id="GO:0043565">
    <property type="term" value="F:sequence-specific DNA binding"/>
    <property type="evidence" value="ECO:0007669"/>
    <property type="project" value="InterPro"/>
</dbReference>
<dbReference type="InterPro" id="IPR009057">
    <property type="entry name" value="Homeodomain-like_sf"/>
</dbReference>
<keyword evidence="5" id="KW-0805">Transcription regulation</keyword>
<dbReference type="PROSITE" id="PS50110">
    <property type="entry name" value="RESPONSE_REGULATORY"/>
    <property type="match status" value="1"/>
</dbReference>
<dbReference type="AlphaFoldDB" id="G8QWC9"/>
<keyword evidence="7" id="KW-0804">Transcription</keyword>
<evidence type="ECO:0000256" key="3">
    <source>
        <dbReference type="ARBA" id="ARBA00022553"/>
    </source>
</evidence>
<dbReference type="RefSeq" id="WP_014270275.1">
    <property type="nucleotide sequence ID" value="NC_016633.1"/>
</dbReference>
<dbReference type="SUPFAM" id="SSF46689">
    <property type="entry name" value="Homeodomain-like"/>
    <property type="match status" value="2"/>
</dbReference>
<keyword evidence="3 8" id="KW-0597">Phosphoprotein</keyword>
<reference evidence="11 12" key="1">
    <citation type="submission" date="2011-11" db="EMBL/GenBank/DDBJ databases">
        <title>Complete sequence of Spirochaeta sp. grapes.</title>
        <authorList>
            <consortium name="US DOE Joint Genome Institute"/>
            <person name="Lucas S."/>
            <person name="Han J."/>
            <person name="Lapidus A."/>
            <person name="Cheng J.-F."/>
            <person name="Goodwin L."/>
            <person name="Pitluck S."/>
            <person name="Peters L."/>
            <person name="Ovchinnikova G."/>
            <person name="Munk A.C."/>
            <person name="Detter J.C."/>
            <person name="Han C."/>
            <person name="Tapia R."/>
            <person name="Land M."/>
            <person name="Hauser L."/>
            <person name="Kyrpides N."/>
            <person name="Ivanova N."/>
            <person name="Pagani I."/>
            <person name="Ritalahtilisa K."/>
            <person name="Loeffler F."/>
            <person name="Woyke T."/>
        </authorList>
    </citation>
    <scope>NUCLEOTIDE SEQUENCE [LARGE SCALE GENOMIC DNA]</scope>
    <source>
        <strain evidence="12">ATCC BAA-1885 / DSM 22778 / Grapes</strain>
    </source>
</reference>
<dbReference type="PROSITE" id="PS01124">
    <property type="entry name" value="HTH_ARAC_FAMILY_2"/>
    <property type="match status" value="1"/>
</dbReference>
<organism evidence="11 12">
    <name type="scientific">Sphaerochaeta pleomorpha (strain ATCC BAA-1885 / DSM 22778 / Grapes)</name>
    <dbReference type="NCBI Taxonomy" id="158190"/>
    <lineage>
        <taxon>Bacteria</taxon>
        <taxon>Pseudomonadati</taxon>
        <taxon>Spirochaetota</taxon>
        <taxon>Spirochaetia</taxon>
        <taxon>Spirochaetales</taxon>
        <taxon>Sphaerochaetaceae</taxon>
        <taxon>Sphaerochaeta</taxon>
    </lineage>
</organism>
<dbReference type="SMART" id="SM00448">
    <property type="entry name" value="REC"/>
    <property type="match status" value="1"/>
</dbReference>
<dbReference type="eggNOG" id="COG2207">
    <property type="taxonomic scope" value="Bacteria"/>
</dbReference>
<name>G8QWC9_SPHPG</name>